<reference evidence="2" key="2">
    <citation type="submission" date="2023-06" db="EMBL/GenBank/DDBJ databases">
        <authorList>
            <consortium name="Clinical and Environmental Microbiology Branch: Whole genome sequencing antimicrobial resistance pathogens in the healthcare setting"/>
        </authorList>
    </citation>
    <scope>NUCLEOTIDE SEQUENCE</scope>
    <source>
        <strain evidence="2">2021CK-01020</strain>
    </source>
</reference>
<dbReference type="AlphaFoldDB" id="A0A643EK18"/>
<proteinExistence type="predicted"/>
<evidence type="ECO:0000313" key="1">
    <source>
        <dbReference type="EMBL" id="KAB0559824.1"/>
    </source>
</evidence>
<organism evidence="1">
    <name type="scientific">Pseudomonas aeruginosa</name>
    <dbReference type="NCBI Taxonomy" id="287"/>
    <lineage>
        <taxon>Bacteria</taxon>
        <taxon>Pseudomonadati</taxon>
        <taxon>Pseudomonadota</taxon>
        <taxon>Gammaproteobacteria</taxon>
        <taxon>Pseudomonadales</taxon>
        <taxon>Pseudomonadaceae</taxon>
        <taxon>Pseudomonas</taxon>
    </lineage>
</organism>
<reference evidence="1" key="1">
    <citation type="submission" date="2019-09" db="EMBL/GenBank/DDBJ databases">
        <title>Draft genome sequences of 48 bacterial type strains from the CCUG.</title>
        <authorList>
            <person name="Tunovic T."/>
            <person name="Pineiro-Iglesias B."/>
            <person name="Unosson C."/>
            <person name="Inganas E."/>
            <person name="Ohlen M."/>
            <person name="Cardew S."/>
            <person name="Jensie-Markopoulos S."/>
            <person name="Salva-Serra F."/>
            <person name="Jaen-Luchoro D."/>
            <person name="Karlsson R."/>
            <person name="Svensson-Stadler L."/>
            <person name="Chun J."/>
            <person name="Moore E."/>
        </authorList>
    </citation>
    <scope>NUCLEOTIDE SEQUENCE</scope>
    <source>
        <strain evidence="1">CCUG 551</strain>
    </source>
</reference>
<accession>A0A643EK18</accession>
<evidence type="ECO:0000313" key="2">
    <source>
        <dbReference type="EMBL" id="WOS81002.1"/>
    </source>
</evidence>
<sequence>MALEPSDVLLESVFCQLDADTPRSLHDLKGDPRANLLAIRLLFRQGRITGVLLDDPSGAEDQHGPLIYHAERLRLRVRRG</sequence>
<name>A0A643EK18_PSEAI</name>
<gene>
    <name evidence="1" type="ORF">F7R07_14630</name>
    <name evidence="2" type="ORF">L4V69_18130</name>
</gene>
<dbReference type="EMBL" id="VZPH01000047">
    <property type="protein sequence ID" value="KAB0559824.1"/>
    <property type="molecule type" value="Genomic_DNA"/>
</dbReference>
<dbReference type="EMBL" id="CP136986">
    <property type="protein sequence ID" value="WOS81002.1"/>
    <property type="molecule type" value="Genomic_DNA"/>
</dbReference>
<dbReference type="KEGG" id="paeb:NCGM1900_4149"/>
<dbReference type="Proteomes" id="UP001297540">
    <property type="component" value="Chromosome"/>
</dbReference>
<reference evidence="2" key="3">
    <citation type="submission" date="2023-10" db="EMBL/GenBank/DDBJ databases">
        <title>Pathogen: clinical or host-associated sample.</title>
        <authorList>
            <person name="Hergert J."/>
            <person name="Casey R."/>
            <person name="Wagner J."/>
            <person name="Young E.L."/>
            <person name="Oakeson K.F."/>
        </authorList>
    </citation>
    <scope>NUCLEOTIDE SEQUENCE</scope>
    <source>
        <strain evidence="2">2021CK-01020</strain>
    </source>
</reference>
<protein>
    <submittedName>
        <fullName evidence="1">Uncharacterized protein</fullName>
    </submittedName>
</protein>
<dbReference type="RefSeq" id="WP_003089523.1">
    <property type="nucleotide sequence ID" value="NZ_AP014622.1"/>
</dbReference>